<organism evidence="1 2">
    <name type="scientific">bacterium (Candidatus Blackallbacteria) CG17_big_fil_post_rev_8_21_14_2_50_48_46</name>
    <dbReference type="NCBI Taxonomy" id="2014261"/>
    <lineage>
        <taxon>Bacteria</taxon>
        <taxon>Candidatus Blackallbacteria</taxon>
    </lineage>
</organism>
<reference evidence="1 2" key="1">
    <citation type="submission" date="2017-09" db="EMBL/GenBank/DDBJ databases">
        <title>Depth-based differentiation of microbial function through sediment-hosted aquifers and enrichment of novel symbionts in the deep terrestrial subsurface.</title>
        <authorList>
            <person name="Probst A.J."/>
            <person name="Ladd B."/>
            <person name="Jarett J.K."/>
            <person name="Geller-Mcgrath D.E."/>
            <person name="Sieber C.M."/>
            <person name="Emerson J.B."/>
            <person name="Anantharaman K."/>
            <person name="Thomas B.C."/>
            <person name="Malmstrom R."/>
            <person name="Stieglmeier M."/>
            <person name="Klingl A."/>
            <person name="Woyke T."/>
            <person name="Ryan C.M."/>
            <person name="Banfield J.F."/>
        </authorList>
    </citation>
    <scope>NUCLEOTIDE SEQUENCE [LARGE SCALE GENOMIC DNA]</scope>
    <source>
        <strain evidence="1">CG17_big_fil_post_rev_8_21_14_2_50_48_46</strain>
    </source>
</reference>
<dbReference type="EMBL" id="PFFQ01000037">
    <property type="protein sequence ID" value="PIW16704.1"/>
    <property type="molecule type" value="Genomic_DNA"/>
</dbReference>
<proteinExistence type="predicted"/>
<accession>A0A2M7G585</accession>
<dbReference type="Proteomes" id="UP000231019">
    <property type="component" value="Unassembled WGS sequence"/>
</dbReference>
<comment type="caution">
    <text evidence="1">The sequence shown here is derived from an EMBL/GenBank/DDBJ whole genome shotgun (WGS) entry which is preliminary data.</text>
</comment>
<sequence length="394" mass="43775">MEIRNQAPVLTPSAPVVTVAPKATASVDQPLAQIPTQDTVHFSTRSSGMPTARISFAENTAPDTQAKTEFGSAVQVDASNHKEMKTLLGYFSMTSDQERQIQAAENRAFDRFMSNGYSPERGSIQAKIRQSSFDTYNPGYSALNNSTLTINEGEKGQIKDALQKYGEDVASIAVTGRSRRDLQRHLEDKFFITIFDRDKEEFQDYFKGGFQNFAADQTSQMSAEQVTATPVTPSASVSTESTPVALPVADQEQYKWRFVRPRVGVNVRGLDFKKLTVKPKIDLLQVRGPAQTEVRVTANVPFEMSGKVLPEAEITARRMFNAKPGEYGSLTQNVYGETRSNYNFEEQRLEATLGVRKQISPDSSMGLYGLYSQTFNNLDVKDLGVGVSYQSRFD</sequence>
<protein>
    <submittedName>
        <fullName evidence="1">Uncharacterized protein</fullName>
    </submittedName>
</protein>
<dbReference type="AlphaFoldDB" id="A0A2M7G585"/>
<gene>
    <name evidence="1" type="ORF">COW36_13140</name>
</gene>
<evidence type="ECO:0000313" key="2">
    <source>
        <dbReference type="Proteomes" id="UP000231019"/>
    </source>
</evidence>
<evidence type="ECO:0000313" key="1">
    <source>
        <dbReference type="EMBL" id="PIW16704.1"/>
    </source>
</evidence>
<name>A0A2M7G585_9BACT</name>